<dbReference type="EMBL" id="AAXW01000074">
    <property type="protein sequence ID" value="EAZ88626.1"/>
    <property type="molecule type" value="Genomic_DNA"/>
</dbReference>
<dbReference type="Pfam" id="PF13614">
    <property type="entry name" value="AAA_31"/>
    <property type="match status" value="1"/>
</dbReference>
<keyword evidence="3" id="KW-1185">Reference proteome</keyword>
<dbReference type="InterPro" id="IPR050678">
    <property type="entry name" value="DNA_Partitioning_ATPase"/>
</dbReference>
<dbReference type="PANTHER" id="PTHR13696">
    <property type="entry name" value="P-LOOP CONTAINING NUCLEOSIDE TRIPHOSPHATE HYDROLASE"/>
    <property type="match status" value="1"/>
</dbReference>
<comment type="caution">
    <text evidence="2">The sequence shown here is derived from an EMBL/GenBank/DDBJ whole genome shotgun (WGS) entry which is preliminary data.</text>
</comment>
<sequence length="263" mass="29044">MIKITFLSLSGGQGKSTCSLFTAKRLSKNSPVLTIDVDPQASLTSYLGHNVQPTEPTLLEVLKGTVDPTDGIYTLNDNTFLMPADDGLETAIEYLASTGLGVSMLKTIIEPLEETFSYAIIDAPPQKTQLSRTAMGAADYLVIPVETSVKGCASLVRTLETYQELKRWKGTTAEILGIIPFRDKWVGSYRTKESQSAIDFMEEYVGDQLLPSIRESEKYKQAINQRITLEELGYGDLAYPFEVLESRLLECLNQNQTSLPLAV</sequence>
<dbReference type="OrthoDB" id="479754at2"/>
<dbReference type="RefSeq" id="WP_008278314.1">
    <property type="nucleotide sequence ID" value="NZ_AAXW01000074.1"/>
</dbReference>
<dbReference type="PANTHER" id="PTHR13696:SF52">
    <property type="entry name" value="PARA FAMILY PROTEIN CT_582"/>
    <property type="match status" value="1"/>
</dbReference>
<gene>
    <name evidence="2" type="ORF">CY0110_31515</name>
</gene>
<feature type="domain" description="AAA" evidence="1">
    <location>
        <begin position="3"/>
        <end position="164"/>
    </location>
</feature>
<organism evidence="2 3">
    <name type="scientific">Crocosphaera chwakensis CCY0110</name>
    <dbReference type="NCBI Taxonomy" id="391612"/>
    <lineage>
        <taxon>Bacteria</taxon>
        <taxon>Bacillati</taxon>
        <taxon>Cyanobacteriota</taxon>
        <taxon>Cyanophyceae</taxon>
        <taxon>Oscillatoriophycideae</taxon>
        <taxon>Chroococcales</taxon>
        <taxon>Aphanothecaceae</taxon>
        <taxon>Crocosphaera</taxon>
        <taxon>Crocosphaera chwakensis</taxon>
    </lineage>
</organism>
<dbReference type="InterPro" id="IPR025669">
    <property type="entry name" value="AAA_dom"/>
</dbReference>
<dbReference type="SUPFAM" id="SSF52540">
    <property type="entry name" value="P-loop containing nucleoside triphosphate hydrolases"/>
    <property type="match status" value="1"/>
</dbReference>
<evidence type="ECO:0000259" key="1">
    <source>
        <dbReference type="Pfam" id="PF13614"/>
    </source>
</evidence>
<dbReference type="Proteomes" id="UP000003781">
    <property type="component" value="Unassembled WGS sequence"/>
</dbReference>
<evidence type="ECO:0000313" key="3">
    <source>
        <dbReference type="Proteomes" id="UP000003781"/>
    </source>
</evidence>
<reference evidence="2 3" key="1">
    <citation type="submission" date="2007-03" db="EMBL/GenBank/DDBJ databases">
        <authorList>
            <person name="Stal L."/>
            <person name="Ferriera S."/>
            <person name="Johnson J."/>
            <person name="Kravitz S."/>
            <person name="Beeson K."/>
            <person name="Sutton G."/>
            <person name="Rogers Y.-H."/>
            <person name="Friedman R."/>
            <person name="Frazier M."/>
            <person name="Venter J.C."/>
        </authorList>
    </citation>
    <scope>NUCLEOTIDE SEQUENCE [LARGE SCALE GENOMIC DNA]</scope>
    <source>
        <strain evidence="2 3">CCY0110</strain>
    </source>
</reference>
<dbReference type="CDD" id="cd02042">
    <property type="entry name" value="ParAB_family"/>
    <property type="match status" value="1"/>
</dbReference>
<name>A3IY50_9CHRO</name>
<dbReference type="InterPro" id="IPR027417">
    <property type="entry name" value="P-loop_NTPase"/>
</dbReference>
<dbReference type="AlphaFoldDB" id="A3IY50"/>
<dbReference type="eggNOG" id="COG1192">
    <property type="taxonomic scope" value="Bacteria"/>
</dbReference>
<evidence type="ECO:0000313" key="2">
    <source>
        <dbReference type="EMBL" id="EAZ88626.1"/>
    </source>
</evidence>
<proteinExistence type="predicted"/>
<protein>
    <recommendedName>
        <fullName evidence="1">AAA domain-containing protein</fullName>
    </recommendedName>
</protein>
<accession>A3IY50</accession>
<dbReference type="Gene3D" id="3.40.50.300">
    <property type="entry name" value="P-loop containing nucleotide triphosphate hydrolases"/>
    <property type="match status" value="1"/>
</dbReference>